<dbReference type="InterPro" id="IPR006680">
    <property type="entry name" value="Amidohydro-rel"/>
</dbReference>
<dbReference type="RefSeq" id="WP_013520539.1">
    <property type="nucleotide sequence ID" value="NZ_CP051298.1"/>
</dbReference>
<dbReference type="EMBL" id="CP051298">
    <property type="protein sequence ID" value="QKD45525.1"/>
    <property type="molecule type" value="Genomic_DNA"/>
</dbReference>
<reference evidence="2 3" key="1">
    <citation type="submission" date="2020-05" db="EMBL/GenBank/DDBJ databases">
        <title>Complete genome sequence of Alicycliphilus denitrificans DP3.</title>
        <authorList>
            <person name="Chen X."/>
        </authorList>
    </citation>
    <scope>NUCLEOTIDE SEQUENCE [LARGE SCALE GENOMIC DNA]</scope>
    <source>
        <strain evidence="2 3">DP3</strain>
    </source>
</reference>
<dbReference type="AlphaFoldDB" id="A0A858ZX66"/>
<name>A0A858ZX66_9BURK</name>
<dbReference type="SUPFAM" id="SSF51556">
    <property type="entry name" value="Metallo-dependent hydrolases"/>
    <property type="match status" value="1"/>
</dbReference>
<dbReference type="Proteomes" id="UP000500755">
    <property type="component" value="Chromosome"/>
</dbReference>
<evidence type="ECO:0000313" key="2">
    <source>
        <dbReference type="EMBL" id="QKD45525.1"/>
    </source>
</evidence>
<sequence>MTSASGQPKLPAGACDAHLHVFDPRFPAEAPHAMRAHAAAADYRALRQRLQLQRAVVVQPRAHGIDNRVTLDAIQALGPQQTRGIAVLRPDVQEAQLQSLHDGGIRGIRFSLYTDRDAMVSLDMLEPLARRVAALGWHVQLHWRADQIADQRGLLERLPCALVFDHMARLPVHEGRRHPAFDVVRGLVQQGRAWVKLSGPYLNSAAGLATGYADGDALARAWVREAPERLVWGSDWPHVTERANPPDTAMLLAMLQRWIPDDATRERVLVANAAELYGFE</sequence>
<protein>
    <submittedName>
        <fullName evidence="2">Amidohydrolase family protein</fullName>
    </submittedName>
</protein>
<dbReference type="Pfam" id="PF04909">
    <property type="entry name" value="Amidohydro_2"/>
    <property type="match status" value="1"/>
</dbReference>
<keyword evidence="2" id="KW-0378">Hydrolase</keyword>
<dbReference type="PANTHER" id="PTHR35563">
    <property type="entry name" value="BARREL METAL-DEPENDENT HYDROLASE, PUTATIVE (AFU_ORTHOLOGUE AFUA_1G16240)-RELATED"/>
    <property type="match status" value="1"/>
</dbReference>
<accession>A0A858ZX66</accession>
<dbReference type="InterPro" id="IPR052358">
    <property type="entry name" value="Aro_Compnd_Degr_Hydrolases"/>
</dbReference>
<dbReference type="PANTHER" id="PTHR35563:SF2">
    <property type="entry name" value="BARREL METAL-DEPENDENT HYDROLASE, PUTATIVE (AFU_ORTHOLOGUE AFUA_1G16240)-RELATED"/>
    <property type="match status" value="1"/>
</dbReference>
<evidence type="ECO:0000313" key="3">
    <source>
        <dbReference type="Proteomes" id="UP000500755"/>
    </source>
</evidence>
<dbReference type="Gene3D" id="3.20.20.140">
    <property type="entry name" value="Metal-dependent hydrolases"/>
    <property type="match status" value="1"/>
</dbReference>
<feature type="domain" description="Amidohydrolase-related" evidence="1">
    <location>
        <begin position="15"/>
        <end position="279"/>
    </location>
</feature>
<evidence type="ECO:0000259" key="1">
    <source>
        <dbReference type="Pfam" id="PF04909"/>
    </source>
</evidence>
<gene>
    <name evidence="2" type="ORF">HF896_18715</name>
</gene>
<dbReference type="GO" id="GO:0016787">
    <property type="term" value="F:hydrolase activity"/>
    <property type="evidence" value="ECO:0007669"/>
    <property type="project" value="UniProtKB-KW"/>
</dbReference>
<proteinExistence type="predicted"/>
<organism evidence="2 3">
    <name type="scientific">Alicycliphilus denitrificans</name>
    <dbReference type="NCBI Taxonomy" id="179636"/>
    <lineage>
        <taxon>Bacteria</taxon>
        <taxon>Pseudomonadati</taxon>
        <taxon>Pseudomonadota</taxon>
        <taxon>Betaproteobacteria</taxon>
        <taxon>Burkholderiales</taxon>
        <taxon>Comamonadaceae</taxon>
        <taxon>Alicycliphilus</taxon>
    </lineage>
</organism>
<dbReference type="OMA" id="WHVQLHW"/>
<dbReference type="InterPro" id="IPR032466">
    <property type="entry name" value="Metal_Hydrolase"/>
</dbReference>